<feature type="transmembrane region" description="Helical" evidence="6">
    <location>
        <begin position="208"/>
        <end position="225"/>
    </location>
</feature>
<evidence type="ECO:0000256" key="2">
    <source>
        <dbReference type="ARBA" id="ARBA00022475"/>
    </source>
</evidence>
<feature type="transmembrane region" description="Helical" evidence="6">
    <location>
        <begin position="606"/>
        <end position="625"/>
    </location>
</feature>
<evidence type="ECO:0000256" key="5">
    <source>
        <dbReference type="ARBA" id="ARBA00023136"/>
    </source>
</evidence>
<feature type="transmembrane region" description="Helical" evidence="6">
    <location>
        <begin position="237"/>
        <end position="256"/>
    </location>
</feature>
<feature type="transmembrane region" description="Helical" evidence="6">
    <location>
        <begin position="543"/>
        <end position="570"/>
    </location>
</feature>
<feature type="transmembrane region" description="Helical" evidence="6">
    <location>
        <begin position="646"/>
        <end position="669"/>
    </location>
</feature>
<feature type="transmembrane region" description="Helical" evidence="6">
    <location>
        <begin position="292"/>
        <end position="315"/>
    </location>
</feature>
<organism evidence="8">
    <name type="scientific">Enterococcus faecium</name>
    <name type="common">Streptococcus faecium</name>
    <dbReference type="NCBI Taxonomy" id="1352"/>
    <lineage>
        <taxon>Bacteria</taxon>
        <taxon>Bacillati</taxon>
        <taxon>Bacillota</taxon>
        <taxon>Bacilli</taxon>
        <taxon>Lactobacillales</taxon>
        <taxon>Enterococcaceae</taxon>
        <taxon>Enterococcus</taxon>
    </lineage>
</organism>
<keyword evidence="5 6" id="KW-0472">Membrane</keyword>
<feature type="transmembrane region" description="Helical" evidence="6">
    <location>
        <begin position="60"/>
        <end position="84"/>
    </location>
</feature>
<dbReference type="InterPro" id="IPR052536">
    <property type="entry name" value="ABC-4_Integral_Memb_Prot"/>
</dbReference>
<keyword evidence="3 6" id="KW-0812">Transmembrane</keyword>
<dbReference type="PANTHER" id="PTHR46795">
    <property type="entry name" value="ABC TRANSPORTER PERMEASE-RELATED-RELATED"/>
    <property type="match status" value="1"/>
</dbReference>
<evidence type="ECO:0000256" key="6">
    <source>
        <dbReference type="SAM" id="Phobius"/>
    </source>
</evidence>
<feature type="transmembrane region" description="Helical" evidence="6">
    <location>
        <begin position="20"/>
        <end position="40"/>
    </location>
</feature>
<dbReference type="AlphaFoldDB" id="J7QXU9"/>
<dbReference type="InterPro" id="IPR003838">
    <property type="entry name" value="ABC3_permease_C"/>
</dbReference>
<evidence type="ECO:0000256" key="3">
    <source>
        <dbReference type="ARBA" id="ARBA00022692"/>
    </source>
</evidence>
<dbReference type="EMBL" id="HE963029">
    <property type="protein sequence ID" value="CCJ27806.1"/>
    <property type="molecule type" value="Genomic_DNA"/>
</dbReference>
<dbReference type="Pfam" id="PF02687">
    <property type="entry name" value="FtsX"/>
    <property type="match status" value="1"/>
</dbReference>
<comment type="subcellular location">
    <subcellularLocation>
        <location evidence="1">Cell membrane</location>
        <topology evidence="1">Multi-pass membrane protein</topology>
    </subcellularLocation>
</comment>
<evidence type="ECO:0000256" key="1">
    <source>
        <dbReference type="ARBA" id="ARBA00004651"/>
    </source>
</evidence>
<reference evidence="8" key="1">
    <citation type="journal article" date="2013" name="J. Bacteriol.">
        <title>ICESluvan, a 94-Kilobase Mosaic Integrative Conjugative Element Conferring Interspecies Transfer of VanB-Type Glycopeptide Resistance, a Novel Bacitracin Resistance Locus, and a Toxin-Antitoxin Stabilization System.</title>
        <authorList>
            <person name="Bjorkeng E.K."/>
            <person name="Hjerde E."/>
            <person name="Pedersen T."/>
            <person name="Sundsfjord A."/>
            <person name="Hegstad K."/>
        </authorList>
    </citation>
    <scope>NUCLEOTIDE SEQUENCE</scope>
    <source>
        <strain evidence="8">MM5-F9a</strain>
    </source>
</reference>
<keyword evidence="4 6" id="KW-1133">Transmembrane helix</keyword>
<accession>J7QXU9</accession>
<keyword evidence="2" id="KW-1003">Cell membrane</keyword>
<evidence type="ECO:0000259" key="7">
    <source>
        <dbReference type="Pfam" id="PF02687"/>
    </source>
</evidence>
<feature type="transmembrane region" description="Helical" evidence="6">
    <location>
        <begin position="104"/>
        <end position="122"/>
    </location>
</feature>
<dbReference type="PANTHER" id="PTHR46795:SF3">
    <property type="entry name" value="ABC TRANSPORTER PERMEASE"/>
    <property type="match status" value="1"/>
</dbReference>
<dbReference type="GO" id="GO:0005886">
    <property type="term" value="C:plasma membrane"/>
    <property type="evidence" value="ECO:0007669"/>
    <property type="project" value="UniProtKB-SubCell"/>
</dbReference>
<name>J7QXU9_ENTFC</name>
<evidence type="ECO:0000313" key="8">
    <source>
        <dbReference type="EMBL" id="CCJ27806.1"/>
    </source>
</evidence>
<feature type="transmembrane region" description="Helical" evidence="6">
    <location>
        <begin position="128"/>
        <end position="148"/>
    </location>
</feature>
<evidence type="ECO:0000256" key="4">
    <source>
        <dbReference type="ARBA" id="ARBA00022989"/>
    </source>
</evidence>
<proteinExistence type="predicted"/>
<feature type="transmembrane region" description="Helical" evidence="6">
    <location>
        <begin position="160"/>
        <end position="180"/>
    </location>
</feature>
<sequence>MYPKLILRNVFRNIQTYTIYFFSLALIYSLLYAFNALPSHPVMQSLSGSKEMMTTIMTQYMGLLSYLILAAVAFLVIYSTNFVLGRRKKELGLYATLGMKKHNIIGTLFFETMLVNVFALFLGFALGLVLLIILAHIAAEFFMANYFGNLFFLDMKSVTLLVYSYIGTTVIVGVMDILTFKKQNIIALIQDNGIQKSVLAKGNPTSQVFVFVVSTLIIITGAIYLSNYQHLSILKDWGILLVSVFVFFVIVFYNSLSHFLLGVLQSIPSSYFKKLNTFKIRQFSKQADKNSVTLAVLSLTLTLALSLLVFSGSAYTSMNNDLNRFLPYDIDIQKFEGEGYHYNHTTIKKQLKKDGFDASVIDKEFEYPIYVSTLTYKDIIDTNHLWSLDAGLGDSFVKILSISDYNKLMRMQGKNGVSLEGDEFLVNSNYKGTISQVKEFLESKRAVTIGNTKLKPASINPLNNVYFVTTVENNDRGTLIVPDKVATTLKVQSRHYIGLYKERTDKRKIETFLNKWVEQYYFTDQNGDNSDFVYQTKVRASELYIGVMGVIVLVMLFVSAIFIIISLSILSLQTSTSALDSVRDYHILYLLGNKREQNKVILIQQIMSYFIVPLLVAIPLSISLSKALLGYFENFANTTVIIDIKYLSVAVLLFVTYSVVTYIVSWQIVDVN</sequence>
<feature type="domain" description="ABC3 transporter permease C-terminal" evidence="7">
    <location>
        <begin position="63"/>
        <end position="184"/>
    </location>
</feature>
<protein>
    <submittedName>
        <fullName evidence="8">ABC-type antimicrobial peptide transport system,permease component</fullName>
    </submittedName>
</protein>